<evidence type="ECO:0000256" key="4">
    <source>
        <dbReference type="ARBA" id="ARBA00022989"/>
    </source>
</evidence>
<dbReference type="Pfam" id="PF00209">
    <property type="entry name" value="SNF"/>
    <property type="match status" value="1"/>
</dbReference>
<keyword evidence="8" id="KW-1185">Reference proteome</keyword>
<dbReference type="STRING" id="75743.A0A401NQ64"/>
<dbReference type="InterPro" id="IPR037272">
    <property type="entry name" value="SNS_sf"/>
</dbReference>
<gene>
    <name evidence="7" type="ORF">scyTo_0013145</name>
</gene>
<evidence type="ECO:0000256" key="3">
    <source>
        <dbReference type="ARBA" id="ARBA00022692"/>
    </source>
</evidence>
<dbReference type="GO" id="GO:0015374">
    <property type="term" value="F:neutral, basic amino acid:sodium:chloride symporter activity"/>
    <property type="evidence" value="ECO:0007669"/>
    <property type="project" value="TreeGrafter"/>
</dbReference>
<proteinExistence type="predicted"/>
<name>A0A401NQ64_SCYTO</name>
<evidence type="ECO:0000256" key="6">
    <source>
        <dbReference type="SAM" id="Phobius"/>
    </source>
</evidence>
<reference evidence="7 8" key="1">
    <citation type="journal article" date="2018" name="Nat. Ecol. Evol.">
        <title>Shark genomes provide insights into elasmobranch evolution and the origin of vertebrates.</title>
        <authorList>
            <person name="Hara Y"/>
            <person name="Yamaguchi K"/>
            <person name="Onimaru K"/>
            <person name="Kadota M"/>
            <person name="Koyanagi M"/>
            <person name="Keeley SD"/>
            <person name="Tatsumi K"/>
            <person name="Tanaka K"/>
            <person name="Motone F"/>
            <person name="Kageyama Y"/>
            <person name="Nozu R"/>
            <person name="Adachi N"/>
            <person name="Nishimura O"/>
            <person name="Nakagawa R"/>
            <person name="Tanegashima C"/>
            <person name="Kiyatake I"/>
            <person name="Matsumoto R"/>
            <person name="Murakumo K"/>
            <person name="Nishida K"/>
            <person name="Terakita A"/>
            <person name="Kuratani S"/>
            <person name="Sato K"/>
            <person name="Hyodo S Kuraku.S."/>
        </authorList>
    </citation>
    <scope>NUCLEOTIDE SEQUENCE [LARGE SCALE GENOMIC DNA]</scope>
</reference>
<dbReference type="GO" id="GO:0022858">
    <property type="term" value="F:alanine transmembrane transporter activity"/>
    <property type="evidence" value="ECO:0007669"/>
    <property type="project" value="TreeGrafter"/>
</dbReference>
<keyword evidence="3 6" id="KW-0812">Transmembrane</keyword>
<evidence type="ECO:0000256" key="2">
    <source>
        <dbReference type="ARBA" id="ARBA00022448"/>
    </source>
</evidence>
<feature type="transmembrane region" description="Helical" evidence="6">
    <location>
        <begin position="12"/>
        <end position="32"/>
    </location>
</feature>
<dbReference type="SUPFAM" id="SSF161070">
    <property type="entry name" value="SNF-like"/>
    <property type="match status" value="1"/>
</dbReference>
<dbReference type="OMA" id="VCRIAGW"/>
<organism evidence="7 8">
    <name type="scientific">Scyliorhinus torazame</name>
    <name type="common">Cloudy catshark</name>
    <name type="synonym">Catulus torazame</name>
    <dbReference type="NCBI Taxonomy" id="75743"/>
    <lineage>
        <taxon>Eukaryota</taxon>
        <taxon>Metazoa</taxon>
        <taxon>Chordata</taxon>
        <taxon>Craniata</taxon>
        <taxon>Vertebrata</taxon>
        <taxon>Chondrichthyes</taxon>
        <taxon>Elasmobranchii</taxon>
        <taxon>Galeomorphii</taxon>
        <taxon>Galeoidea</taxon>
        <taxon>Carcharhiniformes</taxon>
        <taxon>Scyliorhinidae</taxon>
        <taxon>Scyliorhinus</taxon>
    </lineage>
</organism>
<keyword evidence="4 6" id="KW-1133">Transmembrane helix</keyword>
<keyword evidence="5 6" id="KW-0472">Membrane</keyword>
<dbReference type="GO" id="GO:0089718">
    <property type="term" value="P:amino acid import across plasma membrane"/>
    <property type="evidence" value="ECO:0007669"/>
    <property type="project" value="TreeGrafter"/>
</dbReference>
<protein>
    <submittedName>
        <fullName evidence="7">Uncharacterized protein</fullName>
    </submittedName>
</protein>
<dbReference type="AlphaFoldDB" id="A0A401NQ64"/>
<dbReference type="GO" id="GO:1901235">
    <property type="term" value="F:(R)-carnitine transmembrane transporter activity"/>
    <property type="evidence" value="ECO:0007669"/>
    <property type="project" value="TreeGrafter"/>
</dbReference>
<dbReference type="PROSITE" id="PS50267">
    <property type="entry name" value="NA_NEUROTRAN_SYMP_3"/>
    <property type="match status" value="1"/>
</dbReference>
<dbReference type="OrthoDB" id="6581954at2759"/>
<evidence type="ECO:0000313" key="7">
    <source>
        <dbReference type="EMBL" id="GCB63005.1"/>
    </source>
</evidence>
<dbReference type="GO" id="GO:0001761">
    <property type="term" value="F:beta-alanine transmembrane transporter activity"/>
    <property type="evidence" value="ECO:0007669"/>
    <property type="project" value="TreeGrafter"/>
</dbReference>
<keyword evidence="2" id="KW-0813">Transport</keyword>
<dbReference type="EMBL" id="BFAA01006599">
    <property type="protein sequence ID" value="GCB63005.1"/>
    <property type="molecule type" value="Genomic_DNA"/>
</dbReference>
<sequence>MIGERTRLFWLWWRGCWAFVSPMLLLAILIWSLATFNPPTYGLVKYPGWATAFGWCMIIFCIMWIPFIAIVKIVQAKGSNLWKKIAAASKPAPDWGPYLKKHRWGRYDKTNENNPQAVTPE</sequence>
<comment type="caution">
    <text evidence="7">The sequence shown here is derived from an EMBL/GenBank/DDBJ whole genome shotgun (WGS) entry which is preliminary data.</text>
</comment>
<dbReference type="GO" id="GO:0005886">
    <property type="term" value="C:plasma membrane"/>
    <property type="evidence" value="ECO:0007669"/>
    <property type="project" value="TreeGrafter"/>
</dbReference>
<feature type="transmembrane region" description="Helical" evidence="6">
    <location>
        <begin position="52"/>
        <end position="74"/>
    </location>
</feature>
<accession>A0A401NQ64</accession>
<evidence type="ECO:0000256" key="1">
    <source>
        <dbReference type="ARBA" id="ARBA00004141"/>
    </source>
</evidence>
<dbReference type="PANTHER" id="PTHR11616:SF286">
    <property type="entry name" value="SODIUM- AND CHLORIDE-DEPENDENT NEUTRAL AND BASIC AMINO ACID TRANSPORTER B(0+)"/>
    <property type="match status" value="1"/>
</dbReference>
<comment type="subcellular location">
    <subcellularLocation>
        <location evidence="1">Membrane</location>
        <topology evidence="1">Multi-pass membrane protein</topology>
    </subcellularLocation>
</comment>
<dbReference type="PANTHER" id="PTHR11616">
    <property type="entry name" value="SODIUM/CHLORIDE DEPENDENT TRANSPORTER"/>
    <property type="match status" value="1"/>
</dbReference>
<dbReference type="InterPro" id="IPR000175">
    <property type="entry name" value="Na/ntran_symport"/>
</dbReference>
<dbReference type="GO" id="GO:0015657">
    <property type="term" value="F:branched-chain amino acid:sodium symporter activity"/>
    <property type="evidence" value="ECO:0007669"/>
    <property type="project" value="TreeGrafter"/>
</dbReference>
<evidence type="ECO:0000313" key="8">
    <source>
        <dbReference type="Proteomes" id="UP000288216"/>
    </source>
</evidence>
<dbReference type="Proteomes" id="UP000288216">
    <property type="component" value="Unassembled WGS sequence"/>
</dbReference>
<evidence type="ECO:0000256" key="5">
    <source>
        <dbReference type="ARBA" id="ARBA00023136"/>
    </source>
</evidence>